<dbReference type="EMBL" id="BOPC01000028">
    <property type="protein sequence ID" value="GIJ27119.1"/>
    <property type="molecule type" value="Genomic_DNA"/>
</dbReference>
<reference evidence="2 3" key="1">
    <citation type="submission" date="2021-01" db="EMBL/GenBank/DDBJ databases">
        <title>Whole genome shotgun sequence of Verrucosispora qiuiae NBRC 106684.</title>
        <authorList>
            <person name="Komaki H."/>
            <person name="Tamura T."/>
        </authorList>
    </citation>
    <scope>NUCLEOTIDE SEQUENCE [LARGE SCALE GENOMIC DNA]</scope>
    <source>
        <strain evidence="2 3">NBRC 106684</strain>
    </source>
</reference>
<feature type="region of interest" description="Disordered" evidence="1">
    <location>
        <begin position="1"/>
        <end position="21"/>
    </location>
</feature>
<dbReference type="InterPro" id="IPR027417">
    <property type="entry name" value="P-loop_NTPase"/>
</dbReference>
<organism evidence="2 3">
    <name type="scientific">Micromonospora qiuiae</name>
    <dbReference type="NCBI Taxonomy" id="502268"/>
    <lineage>
        <taxon>Bacteria</taxon>
        <taxon>Bacillati</taxon>
        <taxon>Actinomycetota</taxon>
        <taxon>Actinomycetes</taxon>
        <taxon>Micromonosporales</taxon>
        <taxon>Micromonosporaceae</taxon>
        <taxon>Micromonospora</taxon>
    </lineage>
</organism>
<evidence type="ECO:0008006" key="4">
    <source>
        <dbReference type="Google" id="ProtNLM"/>
    </source>
</evidence>
<dbReference type="SUPFAM" id="SSF52540">
    <property type="entry name" value="P-loop containing nucleoside triphosphate hydrolases"/>
    <property type="match status" value="1"/>
</dbReference>
<dbReference type="Gene3D" id="3.40.50.300">
    <property type="entry name" value="P-loop containing nucleotide triphosphate hydrolases"/>
    <property type="match status" value="2"/>
</dbReference>
<keyword evidence="3" id="KW-1185">Reference proteome</keyword>
<protein>
    <recommendedName>
        <fullName evidence="4">Cytidylate kinase</fullName>
    </recommendedName>
</protein>
<dbReference type="InterPro" id="IPR036086">
    <property type="entry name" value="ParB/Sulfiredoxin_sf"/>
</dbReference>
<gene>
    <name evidence="2" type="ORF">Vqi01_22810</name>
</gene>
<sequence>MRRRGGSIARHAHDGGPASVRRGINDLYQPVIRGVPVVTVRQSIVFNGDLGSGKSTVSVVIAERLGLRRVSVGDLYRQMAQERQMTALQLNLHAELDQAVDGYVDQLQRDIAASGESLVMDSRLAWHFFTDALKVHMITEAGEAARRVLLRPSGPAESYTSLEEAKIKLRERSESERGRFLVRYGVDKARLRNYDLICDTTRAPADEVIERIIDVYEGRLAPEVLSGGPPLLLLDPARIYPTEDVASLRGLWDSTFVDEVAAAGGTGLEPLEIGYTGEYFFVVDGHRRLSAALRNGFRLVPGRLVAEVDEPVVGDISAIDYFAAQTRPSLIHDWEAAHEIRLPLPEHALLGGDAVLAGEPGSAG</sequence>
<evidence type="ECO:0000313" key="2">
    <source>
        <dbReference type="EMBL" id="GIJ27119.1"/>
    </source>
</evidence>
<accession>A0ABQ4JAC0</accession>
<dbReference type="Proteomes" id="UP000653076">
    <property type="component" value="Unassembled WGS sequence"/>
</dbReference>
<comment type="caution">
    <text evidence="2">The sequence shown here is derived from an EMBL/GenBank/DDBJ whole genome shotgun (WGS) entry which is preliminary data.</text>
</comment>
<dbReference type="Pfam" id="PF13238">
    <property type="entry name" value="AAA_18"/>
    <property type="match status" value="1"/>
</dbReference>
<name>A0ABQ4JAC0_9ACTN</name>
<evidence type="ECO:0000313" key="3">
    <source>
        <dbReference type="Proteomes" id="UP000653076"/>
    </source>
</evidence>
<proteinExistence type="predicted"/>
<dbReference type="SUPFAM" id="SSF110849">
    <property type="entry name" value="ParB/Sulfiredoxin"/>
    <property type="match status" value="1"/>
</dbReference>
<evidence type="ECO:0000256" key="1">
    <source>
        <dbReference type="SAM" id="MobiDB-lite"/>
    </source>
</evidence>